<evidence type="ECO:0000313" key="2">
    <source>
        <dbReference type="Proteomes" id="UP001589646"/>
    </source>
</evidence>
<keyword evidence="2" id="KW-1185">Reference proteome</keyword>
<proteinExistence type="predicted"/>
<evidence type="ECO:0000313" key="1">
    <source>
        <dbReference type="EMBL" id="MFB9533963.1"/>
    </source>
</evidence>
<gene>
    <name evidence="1" type="ORF">ACFFRN_45830</name>
</gene>
<dbReference type="Proteomes" id="UP001589646">
    <property type="component" value="Unassembled WGS sequence"/>
</dbReference>
<reference evidence="1 2" key="1">
    <citation type="submission" date="2024-09" db="EMBL/GenBank/DDBJ databases">
        <authorList>
            <person name="Sun Q."/>
            <person name="Mori K."/>
        </authorList>
    </citation>
    <scope>NUCLEOTIDE SEQUENCE [LARGE SCALE GENOMIC DNA]</scope>
    <source>
        <strain evidence="1 2">JCM 3323</strain>
    </source>
</reference>
<dbReference type="RefSeq" id="WP_346119927.1">
    <property type="nucleotide sequence ID" value="NZ_BAAAXC010000009.1"/>
</dbReference>
<sequence length="56" mass="5734">MGDWCRAIDQAVGESVSADVLPIEGSAGHLNSTSRLGAWGFGRSLLTAFSAGTGRP</sequence>
<name>A0ABV5QGD5_9ACTN</name>
<accession>A0ABV5QGD5</accession>
<protein>
    <submittedName>
        <fullName evidence="1">Uncharacterized protein</fullName>
    </submittedName>
</protein>
<comment type="caution">
    <text evidence="1">The sequence shown here is derived from an EMBL/GenBank/DDBJ whole genome shotgun (WGS) entry which is preliminary data.</text>
</comment>
<organism evidence="1 2">
    <name type="scientific">Nonomuraea roseola</name>
    <dbReference type="NCBI Taxonomy" id="46179"/>
    <lineage>
        <taxon>Bacteria</taxon>
        <taxon>Bacillati</taxon>
        <taxon>Actinomycetota</taxon>
        <taxon>Actinomycetes</taxon>
        <taxon>Streptosporangiales</taxon>
        <taxon>Streptosporangiaceae</taxon>
        <taxon>Nonomuraea</taxon>
    </lineage>
</organism>
<dbReference type="EMBL" id="JBHMCE010000022">
    <property type="protein sequence ID" value="MFB9533963.1"/>
    <property type="molecule type" value="Genomic_DNA"/>
</dbReference>